<gene>
    <name evidence="5" type="ORF">SAMN05428998_112105</name>
</gene>
<dbReference type="InterPro" id="IPR050857">
    <property type="entry name" value="D-2-hydroxyacid_DH"/>
</dbReference>
<dbReference type="SUPFAM" id="SSF52283">
    <property type="entry name" value="Formate/glycerate dehydrogenase catalytic domain-like"/>
    <property type="match status" value="1"/>
</dbReference>
<dbReference type="EMBL" id="FWZX01000012">
    <property type="protein sequence ID" value="SMF36816.1"/>
    <property type="molecule type" value="Genomic_DNA"/>
</dbReference>
<dbReference type="PANTHER" id="PTHR42789">
    <property type="entry name" value="D-ISOMER SPECIFIC 2-HYDROXYACID DEHYDROGENASE FAMILY PROTEIN (AFU_ORTHOLOGUE AFUA_6G10090)"/>
    <property type="match status" value="1"/>
</dbReference>
<dbReference type="GO" id="GO:0016616">
    <property type="term" value="F:oxidoreductase activity, acting on the CH-OH group of donors, NAD or NADP as acceptor"/>
    <property type="evidence" value="ECO:0007669"/>
    <property type="project" value="UniProtKB-ARBA"/>
</dbReference>
<evidence type="ECO:0000259" key="4">
    <source>
        <dbReference type="Pfam" id="PF02826"/>
    </source>
</evidence>
<dbReference type="Pfam" id="PF02826">
    <property type="entry name" value="2-Hacid_dh_C"/>
    <property type="match status" value="1"/>
</dbReference>
<evidence type="ECO:0000256" key="2">
    <source>
        <dbReference type="ARBA" id="ARBA00023002"/>
    </source>
</evidence>
<dbReference type="AlphaFoldDB" id="A0A1Y6C4L1"/>
<feature type="domain" description="D-isomer specific 2-hydroxyacid dehydrogenase NAD-binding" evidence="4">
    <location>
        <begin position="160"/>
        <end position="349"/>
    </location>
</feature>
<dbReference type="InterPro" id="IPR036291">
    <property type="entry name" value="NAD(P)-bd_dom_sf"/>
</dbReference>
<dbReference type="STRING" id="560819.SAMN05428998_112105"/>
<dbReference type="SUPFAM" id="SSF51735">
    <property type="entry name" value="NAD(P)-binding Rossmann-fold domains"/>
    <property type="match status" value="1"/>
</dbReference>
<sequence length="372" mass="40005">MAAVPTAVPTAGPTAVPTAMPVITIADDDPMMQLVRFALEGDRVLSEDWLRDYFSPEPVTASDVTGIGRRCRLFGRCEVRYLSREEEPRLAELSRGSDAIVCRRAVIDAAVITASPSLRMINRLGERATGIDLVAARAAGVTVNCIARPTLAYTAEHAILLMLAVGKALVEADKATRAGRYDRGKVHPIDGVAYNWPGLAGLTGLYGKTLGIVGLGEVGTLVARRAAAFGMRLLYSKPNRLGEEQERRLGLGYRSFERLLEEADVVSLHARAVPETRHLFDRAAFRRMKPGAIFVNTSRGSLVDEEALAAALEGGWIAGAGIDNHAVEPRPAGDRLARLPNIVMTPHIAGGSRHALLEEVEQLIPRLEPAGG</sequence>
<keyword evidence="2" id="KW-0560">Oxidoreductase</keyword>
<evidence type="ECO:0000313" key="5">
    <source>
        <dbReference type="EMBL" id="SMF36816.1"/>
    </source>
</evidence>
<dbReference type="Proteomes" id="UP000192917">
    <property type="component" value="Unassembled WGS sequence"/>
</dbReference>
<dbReference type="PANTHER" id="PTHR42789:SF1">
    <property type="entry name" value="D-ISOMER SPECIFIC 2-HYDROXYACID DEHYDROGENASE FAMILY PROTEIN (AFU_ORTHOLOGUE AFUA_6G10090)"/>
    <property type="match status" value="1"/>
</dbReference>
<keyword evidence="3" id="KW-0520">NAD</keyword>
<evidence type="ECO:0000313" key="6">
    <source>
        <dbReference type="Proteomes" id="UP000192917"/>
    </source>
</evidence>
<keyword evidence="6" id="KW-1185">Reference proteome</keyword>
<reference evidence="5 6" key="1">
    <citation type="submission" date="2017-04" db="EMBL/GenBank/DDBJ databases">
        <authorList>
            <person name="Afonso C.L."/>
            <person name="Miller P.J."/>
            <person name="Scott M.A."/>
            <person name="Spackman E."/>
            <person name="Goraichik I."/>
            <person name="Dimitrov K.M."/>
            <person name="Suarez D.L."/>
            <person name="Swayne D.E."/>
        </authorList>
    </citation>
    <scope>NUCLEOTIDE SEQUENCE [LARGE SCALE GENOMIC DNA]</scope>
    <source>
        <strain evidence="5 6">USBA 355</strain>
    </source>
</reference>
<organism evidence="5 6">
    <name type="scientific">Tistlia consotensis USBA 355</name>
    <dbReference type="NCBI Taxonomy" id="560819"/>
    <lineage>
        <taxon>Bacteria</taxon>
        <taxon>Pseudomonadati</taxon>
        <taxon>Pseudomonadota</taxon>
        <taxon>Alphaproteobacteria</taxon>
        <taxon>Rhodospirillales</taxon>
        <taxon>Rhodovibrionaceae</taxon>
        <taxon>Tistlia</taxon>
    </lineage>
</organism>
<dbReference type="RefSeq" id="WP_085123637.1">
    <property type="nucleotide sequence ID" value="NZ_FWZX01000012.1"/>
</dbReference>
<dbReference type="InterPro" id="IPR006140">
    <property type="entry name" value="D-isomer_DH_NAD-bd"/>
</dbReference>
<dbReference type="GO" id="GO:0051287">
    <property type="term" value="F:NAD binding"/>
    <property type="evidence" value="ECO:0007669"/>
    <property type="project" value="InterPro"/>
</dbReference>
<protein>
    <submittedName>
        <fullName evidence="5">Glyoxylate reductase/D-3-phosphoglycerate dehydrogenase</fullName>
    </submittedName>
</protein>
<proteinExistence type="inferred from homology"/>
<dbReference type="InterPro" id="IPR029753">
    <property type="entry name" value="D-isomer_DH_CS"/>
</dbReference>
<dbReference type="PROSITE" id="PS00671">
    <property type="entry name" value="D_2_HYDROXYACID_DH_3"/>
    <property type="match status" value="1"/>
</dbReference>
<comment type="similarity">
    <text evidence="1">Belongs to the D-isomer specific 2-hydroxyacid dehydrogenase family.</text>
</comment>
<evidence type="ECO:0000256" key="1">
    <source>
        <dbReference type="ARBA" id="ARBA00005854"/>
    </source>
</evidence>
<evidence type="ECO:0000256" key="3">
    <source>
        <dbReference type="ARBA" id="ARBA00023027"/>
    </source>
</evidence>
<dbReference type="Gene3D" id="3.40.50.720">
    <property type="entry name" value="NAD(P)-binding Rossmann-like Domain"/>
    <property type="match status" value="2"/>
</dbReference>
<name>A0A1Y6C4L1_9PROT</name>
<accession>A0A1Y6C4L1</accession>